<gene>
    <name evidence="2" type="ORF">C2845_PM10G10510</name>
</gene>
<name>A0A3L6PCT3_PANMI</name>
<accession>A0A3L6PCT3</accession>
<dbReference type="Proteomes" id="UP000275267">
    <property type="component" value="Unassembled WGS sequence"/>
</dbReference>
<dbReference type="InterPro" id="IPR026960">
    <property type="entry name" value="RVT-Znf"/>
</dbReference>
<dbReference type="OrthoDB" id="685750at2759"/>
<evidence type="ECO:0000313" key="3">
    <source>
        <dbReference type="Proteomes" id="UP000275267"/>
    </source>
</evidence>
<feature type="domain" description="Reverse transcriptase zinc-binding" evidence="1">
    <location>
        <begin position="33"/>
        <end position="117"/>
    </location>
</feature>
<sequence>MDYLHLWQRLEEVQLQPDLEDTVRWKWSADGCYSAKTAYQALRIGRIPFQGADRIWKTWAPPRVNLFFWSACRRRIWTADRRRRRGLDAHEKCLLCDQGEESADHLLVHCPLSKEVWWRTLSWANCACQFSVGEASVQDRWEQQEALQLTKRRKGFNTLFMLTGWHIWKERNARLFEGQAAGTSVIVQRIKDDADLWTAAGAGRLGRLFCE</sequence>
<proteinExistence type="predicted"/>
<evidence type="ECO:0000259" key="1">
    <source>
        <dbReference type="Pfam" id="PF13966"/>
    </source>
</evidence>
<protein>
    <recommendedName>
        <fullName evidence="1">Reverse transcriptase zinc-binding domain-containing protein</fullName>
    </recommendedName>
</protein>
<comment type="caution">
    <text evidence="2">The sequence shown here is derived from an EMBL/GenBank/DDBJ whole genome shotgun (WGS) entry which is preliminary data.</text>
</comment>
<dbReference type="AlphaFoldDB" id="A0A3L6PCT3"/>
<dbReference type="STRING" id="4540.A0A3L6PCT3"/>
<dbReference type="Pfam" id="PF13966">
    <property type="entry name" value="zf-RVT"/>
    <property type="match status" value="1"/>
</dbReference>
<dbReference type="PANTHER" id="PTHR33116:SF86">
    <property type="entry name" value="REVERSE TRANSCRIPTASE DOMAIN-CONTAINING PROTEIN"/>
    <property type="match status" value="1"/>
</dbReference>
<dbReference type="PANTHER" id="PTHR33116">
    <property type="entry name" value="REVERSE TRANSCRIPTASE ZINC-BINDING DOMAIN-CONTAINING PROTEIN-RELATED-RELATED"/>
    <property type="match status" value="1"/>
</dbReference>
<keyword evidence="3" id="KW-1185">Reference proteome</keyword>
<reference evidence="3" key="1">
    <citation type="journal article" date="2019" name="Nat. Commun.">
        <title>The genome of broomcorn millet.</title>
        <authorList>
            <person name="Zou C."/>
            <person name="Miki D."/>
            <person name="Li D."/>
            <person name="Tang Q."/>
            <person name="Xiao L."/>
            <person name="Rajput S."/>
            <person name="Deng P."/>
            <person name="Jia W."/>
            <person name="Huang R."/>
            <person name="Zhang M."/>
            <person name="Sun Y."/>
            <person name="Hu J."/>
            <person name="Fu X."/>
            <person name="Schnable P.S."/>
            <person name="Li F."/>
            <person name="Zhang H."/>
            <person name="Feng B."/>
            <person name="Zhu X."/>
            <person name="Liu R."/>
            <person name="Schnable J.C."/>
            <person name="Zhu J.-K."/>
            <person name="Zhang H."/>
        </authorList>
    </citation>
    <scope>NUCLEOTIDE SEQUENCE [LARGE SCALE GENOMIC DNA]</scope>
</reference>
<evidence type="ECO:0000313" key="2">
    <source>
        <dbReference type="EMBL" id="RLM54729.1"/>
    </source>
</evidence>
<dbReference type="EMBL" id="PQIB02000018">
    <property type="protein sequence ID" value="RLM54729.1"/>
    <property type="molecule type" value="Genomic_DNA"/>
</dbReference>
<organism evidence="2 3">
    <name type="scientific">Panicum miliaceum</name>
    <name type="common">Proso millet</name>
    <name type="synonym">Broomcorn millet</name>
    <dbReference type="NCBI Taxonomy" id="4540"/>
    <lineage>
        <taxon>Eukaryota</taxon>
        <taxon>Viridiplantae</taxon>
        <taxon>Streptophyta</taxon>
        <taxon>Embryophyta</taxon>
        <taxon>Tracheophyta</taxon>
        <taxon>Spermatophyta</taxon>
        <taxon>Magnoliopsida</taxon>
        <taxon>Liliopsida</taxon>
        <taxon>Poales</taxon>
        <taxon>Poaceae</taxon>
        <taxon>PACMAD clade</taxon>
        <taxon>Panicoideae</taxon>
        <taxon>Panicodae</taxon>
        <taxon>Paniceae</taxon>
        <taxon>Panicinae</taxon>
        <taxon>Panicum</taxon>
        <taxon>Panicum sect. Panicum</taxon>
    </lineage>
</organism>